<dbReference type="PANTHER" id="PTHR37327">
    <property type="entry name" value="CHROMOSOME 1, WHOLE GENOME SHOTGUN SEQUENCE"/>
    <property type="match status" value="1"/>
</dbReference>
<dbReference type="EMBL" id="JNBS01001899">
    <property type="protein sequence ID" value="OQR97569.1"/>
    <property type="molecule type" value="Genomic_DNA"/>
</dbReference>
<reference evidence="2 3" key="1">
    <citation type="journal article" date="2014" name="Genome Biol. Evol.">
        <title>The secreted proteins of Achlya hypogyna and Thraustotheca clavata identify the ancestral oomycete secretome and reveal gene acquisitions by horizontal gene transfer.</title>
        <authorList>
            <person name="Misner I."/>
            <person name="Blouin N."/>
            <person name="Leonard G."/>
            <person name="Richards T.A."/>
            <person name="Lane C.E."/>
        </authorList>
    </citation>
    <scope>NUCLEOTIDE SEQUENCE [LARGE SCALE GENOMIC DNA]</scope>
    <source>
        <strain evidence="2 3">ATCC 34112</strain>
    </source>
</reference>
<gene>
    <name evidence="2" type="ORF">THRCLA_06906</name>
</gene>
<feature type="region of interest" description="Disordered" evidence="1">
    <location>
        <begin position="1"/>
        <end position="32"/>
    </location>
</feature>
<sequence>MDDIQAETHENEAFTQEEEAVELKSPRNNGPDKLNLSAELLDKYNALKNIEYEAPKEGPLHVFGVMNLVQKSIGTGCLITPRLYVPREIWLMDRVRIAGIEHKIRLLEMLAKEIRVLEALPPPTTEATKTVFEHNLQNVVQFVMEQRNDILKPFPNLVQDQTPTIVEPTKIERDIVNAVGGGAIGKMTSLAFGFGRMVKKQTLAVVERANSAMVETISKETLGRYSQWIESLFGQIQFLGIWLDASFPVQGTLDLQRHKAISKALKGTTWLDSVVVIATFFEEIVCELILRDVDVLLLCYMRRISQGFGAFSVDAKALIKQTLSSSIPTATT</sequence>
<dbReference type="PANTHER" id="PTHR37327:SF1">
    <property type="entry name" value="MICROTUBULE INTERACTING AND TRANSPORT DOMAIN-CONTAINING PROTEIN"/>
    <property type="match status" value="1"/>
</dbReference>
<keyword evidence="3" id="KW-1185">Reference proteome</keyword>
<protein>
    <submittedName>
        <fullName evidence="2">Uncharacterized protein</fullName>
    </submittedName>
</protein>
<dbReference type="OrthoDB" id="2245455at2759"/>
<feature type="compositionally biased region" description="Basic and acidic residues" evidence="1">
    <location>
        <begin position="1"/>
        <end position="12"/>
    </location>
</feature>
<evidence type="ECO:0000256" key="1">
    <source>
        <dbReference type="SAM" id="MobiDB-lite"/>
    </source>
</evidence>
<name>A0A1V9ZHV8_9STRA</name>
<evidence type="ECO:0000313" key="3">
    <source>
        <dbReference type="Proteomes" id="UP000243217"/>
    </source>
</evidence>
<dbReference type="Proteomes" id="UP000243217">
    <property type="component" value="Unassembled WGS sequence"/>
</dbReference>
<evidence type="ECO:0000313" key="2">
    <source>
        <dbReference type="EMBL" id="OQR97569.1"/>
    </source>
</evidence>
<organism evidence="2 3">
    <name type="scientific">Thraustotheca clavata</name>
    <dbReference type="NCBI Taxonomy" id="74557"/>
    <lineage>
        <taxon>Eukaryota</taxon>
        <taxon>Sar</taxon>
        <taxon>Stramenopiles</taxon>
        <taxon>Oomycota</taxon>
        <taxon>Saprolegniomycetes</taxon>
        <taxon>Saprolegniales</taxon>
        <taxon>Achlyaceae</taxon>
        <taxon>Thraustotheca</taxon>
    </lineage>
</organism>
<comment type="caution">
    <text evidence="2">The sequence shown here is derived from an EMBL/GenBank/DDBJ whole genome shotgun (WGS) entry which is preliminary data.</text>
</comment>
<dbReference type="AlphaFoldDB" id="A0A1V9ZHV8"/>
<accession>A0A1V9ZHV8</accession>
<proteinExistence type="predicted"/>